<dbReference type="Gene3D" id="1.10.1660.10">
    <property type="match status" value="1"/>
</dbReference>
<dbReference type="InterPro" id="IPR000551">
    <property type="entry name" value="MerR-type_HTH_dom"/>
</dbReference>
<keyword evidence="3" id="KW-1185">Reference proteome</keyword>
<protein>
    <submittedName>
        <fullName evidence="2">MerR family transcriptional regulator</fullName>
    </submittedName>
</protein>
<evidence type="ECO:0000313" key="3">
    <source>
        <dbReference type="Proteomes" id="UP001317705"/>
    </source>
</evidence>
<dbReference type="CDD" id="cd04765">
    <property type="entry name" value="HTH_MlrA-like_sg2"/>
    <property type="match status" value="1"/>
</dbReference>
<dbReference type="RefSeq" id="WP_281999269.1">
    <property type="nucleotide sequence ID" value="NZ_AP027151.1"/>
</dbReference>
<proteinExistence type="predicted"/>
<evidence type="ECO:0000259" key="1">
    <source>
        <dbReference type="PROSITE" id="PS50937"/>
    </source>
</evidence>
<accession>A0ABN6VXI5</accession>
<name>A0ABN6VXI5_9BACT</name>
<dbReference type="EMBL" id="AP027151">
    <property type="protein sequence ID" value="BDV43152.1"/>
    <property type="molecule type" value="Genomic_DNA"/>
</dbReference>
<dbReference type="PROSITE" id="PS50937">
    <property type="entry name" value="HTH_MERR_2"/>
    <property type="match status" value="1"/>
</dbReference>
<dbReference type="Pfam" id="PF13411">
    <property type="entry name" value="MerR_1"/>
    <property type="match status" value="1"/>
</dbReference>
<sequence>MEATLPDKLYFKIGEVSRLTALRPTVLRFWETEFAGLSPVKSRSGQRLYTKSDIELVMAIKQLLYGEKLTIEGARHRLQQRSKLIVPEPTGDRPERQRLIAEIKADLLKLKNML</sequence>
<feature type="domain" description="HTH merR-type" evidence="1">
    <location>
        <begin position="10"/>
        <end position="80"/>
    </location>
</feature>
<reference evidence="2 3" key="1">
    <citation type="submission" date="2022-12" db="EMBL/GenBank/DDBJ databases">
        <title>Polyphasic characterization of Geotalea uranireducens NIT-SL11 newly isolated from a complex of sewage sludge and microbially reduced graphene oxide.</title>
        <authorList>
            <person name="Xie L."/>
            <person name="Yoshida N."/>
            <person name="Meng L."/>
        </authorList>
    </citation>
    <scope>NUCLEOTIDE SEQUENCE [LARGE SCALE GENOMIC DNA]</scope>
    <source>
        <strain evidence="2 3">NIT-SL11</strain>
    </source>
</reference>
<gene>
    <name evidence="2" type="ORF">GURASL_20750</name>
</gene>
<evidence type="ECO:0000313" key="2">
    <source>
        <dbReference type="EMBL" id="BDV43152.1"/>
    </source>
</evidence>
<dbReference type="Proteomes" id="UP001317705">
    <property type="component" value="Chromosome"/>
</dbReference>
<dbReference type="SUPFAM" id="SSF46955">
    <property type="entry name" value="Putative DNA-binding domain"/>
    <property type="match status" value="1"/>
</dbReference>
<dbReference type="SMART" id="SM00422">
    <property type="entry name" value="HTH_MERR"/>
    <property type="match status" value="1"/>
</dbReference>
<dbReference type="InterPro" id="IPR009061">
    <property type="entry name" value="DNA-bd_dom_put_sf"/>
</dbReference>
<organism evidence="2 3">
    <name type="scientific">Geotalea uraniireducens</name>
    <dbReference type="NCBI Taxonomy" id="351604"/>
    <lineage>
        <taxon>Bacteria</taxon>
        <taxon>Pseudomonadati</taxon>
        <taxon>Thermodesulfobacteriota</taxon>
        <taxon>Desulfuromonadia</taxon>
        <taxon>Geobacterales</taxon>
        <taxon>Geobacteraceae</taxon>
        <taxon>Geotalea</taxon>
    </lineage>
</organism>